<evidence type="ECO:0000313" key="1">
    <source>
        <dbReference type="EMBL" id="ETS82092.1"/>
    </source>
</evidence>
<proteinExistence type="predicted"/>
<dbReference type="KEGG" id="pfy:PFICI_07094"/>
<accession>W3X9K0</accession>
<dbReference type="Proteomes" id="UP000030651">
    <property type="component" value="Unassembled WGS sequence"/>
</dbReference>
<reference evidence="2" key="1">
    <citation type="journal article" date="2015" name="BMC Genomics">
        <title>Genomic and transcriptomic analysis of the endophytic fungus Pestalotiopsis fici reveals its lifestyle and high potential for synthesis of natural products.</title>
        <authorList>
            <person name="Wang X."/>
            <person name="Zhang X."/>
            <person name="Liu L."/>
            <person name="Xiang M."/>
            <person name="Wang W."/>
            <person name="Sun X."/>
            <person name="Che Y."/>
            <person name="Guo L."/>
            <person name="Liu G."/>
            <person name="Guo L."/>
            <person name="Wang C."/>
            <person name="Yin W.B."/>
            <person name="Stadler M."/>
            <person name="Zhang X."/>
            <person name="Liu X."/>
        </authorList>
    </citation>
    <scope>NUCLEOTIDE SEQUENCE [LARGE SCALE GENOMIC DNA]</scope>
    <source>
        <strain evidence="2">W106-1 / CGMCC3.15140</strain>
    </source>
</reference>
<dbReference type="GeneID" id="19272107"/>
<dbReference type="STRING" id="1229662.W3X9K0"/>
<dbReference type="AlphaFoldDB" id="W3X9K0"/>
<gene>
    <name evidence="1" type="ORF">PFICI_07094</name>
</gene>
<keyword evidence="2" id="KW-1185">Reference proteome</keyword>
<dbReference type="InParanoid" id="W3X9K0"/>
<dbReference type="InterPro" id="IPR043519">
    <property type="entry name" value="NT_sf"/>
</dbReference>
<name>W3X9K0_PESFW</name>
<dbReference type="HOGENOM" id="CLU_1563409_0_0_1"/>
<dbReference type="RefSeq" id="XP_007833866.1">
    <property type="nucleotide sequence ID" value="XM_007835675.1"/>
</dbReference>
<dbReference type="OrthoDB" id="4719016at2759"/>
<dbReference type="EMBL" id="KI912112">
    <property type="protein sequence ID" value="ETS82092.1"/>
    <property type="molecule type" value="Genomic_DNA"/>
</dbReference>
<dbReference type="SUPFAM" id="SSF81301">
    <property type="entry name" value="Nucleotidyltransferase"/>
    <property type="match status" value="1"/>
</dbReference>
<sequence length="171" mass="19695">MKTTWTDLIVKTQIRTLVMHGWSKIEHDMTYKPPEPRIISEGQVCLHDLISSTVTTGEPALRQLEAITERRRNQYAKDKEAFAMSGHGFGCWLEKYGVEANHVKIEGDWDYLTQLFAILKHARDHQLDKIQQILEAIEFKGAIADILFDHARFWATQSMYSLDMVAFLGVT</sequence>
<evidence type="ECO:0000313" key="2">
    <source>
        <dbReference type="Proteomes" id="UP000030651"/>
    </source>
</evidence>
<protein>
    <submittedName>
        <fullName evidence="1">Uncharacterized protein</fullName>
    </submittedName>
</protein>
<organism evidence="1 2">
    <name type="scientific">Pestalotiopsis fici (strain W106-1 / CGMCC3.15140)</name>
    <dbReference type="NCBI Taxonomy" id="1229662"/>
    <lineage>
        <taxon>Eukaryota</taxon>
        <taxon>Fungi</taxon>
        <taxon>Dikarya</taxon>
        <taxon>Ascomycota</taxon>
        <taxon>Pezizomycotina</taxon>
        <taxon>Sordariomycetes</taxon>
        <taxon>Xylariomycetidae</taxon>
        <taxon>Amphisphaeriales</taxon>
        <taxon>Sporocadaceae</taxon>
        <taxon>Pestalotiopsis</taxon>
    </lineage>
</organism>